<feature type="domain" description="Protein kinase" evidence="2">
    <location>
        <begin position="455"/>
        <end position="724"/>
    </location>
</feature>
<dbReference type="PANTHER" id="PTHR44329">
    <property type="entry name" value="SERINE/THREONINE-PROTEIN KINASE TNNI3K-RELATED"/>
    <property type="match status" value="1"/>
</dbReference>
<feature type="compositionally biased region" description="Low complexity" evidence="1">
    <location>
        <begin position="75"/>
        <end position="86"/>
    </location>
</feature>
<dbReference type="PROSITE" id="PS00109">
    <property type="entry name" value="PROTEIN_KINASE_TYR"/>
    <property type="match status" value="1"/>
</dbReference>
<organism evidence="3 4">
    <name type="scientific">Mycena sanguinolenta</name>
    <dbReference type="NCBI Taxonomy" id="230812"/>
    <lineage>
        <taxon>Eukaryota</taxon>
        <taxon>Fungi</taxon>
        <taxon>Dikarya</taxon>
        <taxon>Basidiomycota</taxon>
        <taxon>Agaricomycotina</taxon>
        <taxon>Agaricomycetes</taxon>
        <taxon>Agaricomycetidae</taxon>
        <taxon>Agaricales</taxon>
        <taxon>Marasmiineae</taxon>
        <taxon>Mycenaceae</taxon>
        <taxon>Mycena</taxon>
    </lineage>
</organism>
<dbReference type="PROSITE" id="PS50011">
    <property type="entry name" value="PROTEIN_KINASE_DOM"/>
    <property type="match status" value="1"/>
</dbReference>
<evidence type="ECO:0000313" key="4">
    <source>
        <dbReference type="Proteomes" id="UP000623467"/>
    </source>
</evidence>
<keyword evidence="3" id="KW-0808">Transferase</keyword>
<feature type="region of interest" description="Disordered" evidence="1">
    <location>
        <begin position="739"/>
        <end position="762"/>
    </location>
</feature>
<dbReference type="GO" id="GO:0004674">
    <property type="term" value="F:protein serine/threonine kinase activity"/>
    <property type="evidence" value="ECO:0007669"/>
    <property type="project" value="TreeGrafter"/>
</dbReference>
<dbReference type="OrthoDB" id="346907at2759"/>
<evidence type="ECO:0000259" key="2">
    <source>
        <dbReference type="PROSITE" id="PS50011"/>
    </source>
</evidence>
<reference evidence="3" key="1">
    <citation type="submission" date="2020-05" db="EMBL/GenBank/DDBJ databases">
        <title>Mycena genomes resolve the evolution of fungal bioluminescence.</title>
        <authorList>
            <person name="Tsai I.J."/>
        </authorList>
    </citation>
    <scope>NUCLEOTIDE SEQUENCE</scope>
    <source>
        <strain evidence="3">160909Yilan</strain>
    </source>
</reference>
<feature type="compositionally biased region" description="Basic residues" evidence="1">
    <location>
        <begin position="176"/>
        <end position="190"/>
    </location>
</feature>
<proteinExistence type="predicted"/>
<feature type="compositionally biased region" description="Pro residues" evidence="1">
    <location>
        <begin position="87"/>
        <end position="97"/>
    </location>
</feature>
<evidence type="ECO:0000256" key="1">
    <source>
        <dbReference type="SAM" id="MobiDB-lite"/>
    </source>
</evidence>
<dbReference type="InterPro" id="IPR051681">
    <property type="entry name" value="Ser/Thr_Kinases-Pseudokinases"/>
</dbReference>
<protein>
    <submittedName>
        <fullName evidence="3">Kinase-like protein</fullName>
    </submittedName>
</protein>
<dbReference type="InterPro" id="IPR011009">
    <property type="entry name" value="Kinase-like_dom_sf"/>
</dbReference>
<dbReference type="InterPro" id="IPR001245">
    <property type="entry name" value="Ser-Thr/Tyr_kinase_cat_dom"/>
</dbReference>
<name>A0A8H6ZFE9_9AGAR</name>
<keyword evidence="4" id="KW-1185">Reference proteome</keyword>
<accession>A0A8H6ZFE9</accession>
<gene>
    <name evidence="3" type="ORF">MSAN_00088200</name>
</gene>
<feature type="compositionally biased region" description="Polar residues" evidence="1">
    <location>
        <begin position="196"/>
        <end position="207"/>
    </location>
</feature>
<dbReference type="GO" id="GO:0005524">
    <property type="term" value="F:ATP binding"/>
    <property type="evidence" value="ECO:0007669"/>
    <property type="project" value="InterPro"/>
</dbReference>
<dbReference type="InterPro" id="IPR008266">
    <property type="entry name" value="Tyr_kinase_AS"/>
</dbReference>
<dbReference type="InterPro" id="IPR000719">
    <property type="entry name" value="Prot_kinase_dom"/>
</dbReference>
<dbReference type="Pfam" id="PF07714">
    <property type="entry name" value="PK_Tyr_Ser-Thr"/>
    <property type="match status" value="1"/>
</dbReference>
<dbReference type="AlphaFoldDB" id="A0A8H6ZFE9"/>
<keyword evidence="3" id="KW-0418">Kinase</keyword>
<comment type="caution">
    <text evidence="3">The sequence shown here is derived from an EMBL/GenBank/DDBJ whole genome shotgun (WGS) entry which is preliminary data.</text>
</comment>
<sequence>MPGCTPRLRPPLPSPFPAPGGYSLDGYTPALLGMGVDYADLTKFYACLDLNDPNSWAYVGQPPAAFAPGLALAPPAPTMRGTTTPTAPTPTPTPATPAPALTKRRKERPLSVPKRYEEYYPASPLRSDVLARGAAEAEAESQSQSASPPSAPIEEVDGDVVVKEEDMGDDVTGPARGRRERKERPRRVLKRRSEYHSASTSQMQSSGGKWESPPSASTDPDLDLNIKQEDADEGEDGPSPELVKDGTEDDQLCFQRASISIFSSQHQTIECVRNLPPSLPSTSPPPCQETLSNGIIIYQNLLVFLMHSCGESGGLSIVPPDVLDPLNQCLQELSKTMRSDPVSALIHSAEHRARLLQIAERLTLKYTSQLQEQLHLDEEQMAKHVVDLVDSADTKVAVLSLRDEEAQQFLDAVDDILSKSSISHTDAWRIQRLMLKLSESSGKLPLALFVRNISHCDRYFRERGGFGEVYQASLNGRTVALKRLSTSLTANIEDQRRAQVLPAKRFCREVFTWRRLRHKFVLPLIGVDRDTFSPFLAMVSPWMEHGTALDYLRKNGICSVDRLLFEIAQGLSYLHSMNIVHGDLRGANVLINEDHACLADFGLASFAETIDTVNPSTSNRAGSMRWMAPELIDPQRFGYERFVRTTASDAYAFACVCVELYTRLPPLAGLTEVAVLLKVISGQRPSRPSELASDALWGWVTKFWAENAQDRPRVDGVISFMGGLCGASEEVDKGLTSTEPMITRDASGVHNDALGSRPEGSL</sequence>
<dbReference type="SUPFAM" id="SSF56112">
    <property type="entry name" value="Protein kinase-like (PK-like)"/>
    <property type="match status" value="1"/>
</dbReference>
<dbReference type="EMBL" id="JACAZH010000001">
    <property type="protein sequence ID" value="KAF7376712.1"/>
    <property type="molecule type" value="Genomic_DNA"/>
</dbReference>
<feature type="region of interest" description="Disordered" evidence="1">
    <location>
        <begin position="75"/>
        <end position="117"/>
    </location>
</feature>
<feature type="region of interest" description="Disordered" evidence="1">
    <location>
        <begin position="132"/>
        <end position="223"/>
    </location>
</feature>
<evidence type="ECO:0000313" key="3">
    <source>
        <dbReference type="EMBL" id="KAF7376712.1"/>
    </source>
</evidence>
<dbReference type="Gene3D" id="1.10.510.10">
    <property type="entry name" value="Transferase(Phosphotransferase) domain 1"/>
    <property type="match status" value="1"/>
</dbReference>
<feature type="compositionally biased region" description="Low complexity" evidence="1">
    <location>
        <begin position="134"/>
        <end position="148"/>
    </location>
</feature>
<dbReference type="Proteomes" id="UP000623467">
    <property type="component" value="Unassembled WGS sequence"/>
</dbReference>